<evidence type="ECO:0000313" key="2">
    <source>
        <dbReference type="Proteomes" id="UP000815677"/>
    </source>
</evidence>
<gene>
    <name evidence="1" type="ORF">MCHLO_06494</name>
</gene>
<protein>
    <recommendedName>
        <fullName evidence="3">F-box domain-containing protein</fullName>
    </recommendedName>
</protein>
<proteinExistence type="predicted"/>
<evidence type="ECO:0000313" key="1">
    <source>
        <dbReference type="EMBL" id="GAT49146.1"/>
    </source>
</evidence>
<keyword evidence="2" id="KW-1185">Reference proteome</keyword>
<dbReference type="EMBL" id="DF845277">
    <property type="protein sequence ID" value="GAT49146.1"/>
    <property type="molecule type" value="Genomic_DNA"/>
</dbReference>
<evidence type="ECO:0008006" key="3">
    <source>
        <dbReference type="Google" id="ProtNLM"/>
    </source>
</evidence>
<dbReference type="Proteomes" id="UP000815677">
    <property type="component" value="Unassembled WGS sequence"/>
</dbReference>
<name>A0ABQ0LDD7_MYCCL</name>
<accession>A0ABQ0LDD7</accession>
<organism evidence="1 2">
    <name type="scientific">Mycena chlorophos</name>
    <name type="common">Agaric fungus</name>
    <name type="synonym">Agaricus chlorophos</name>
    <dbReference type="NCBI Taxonomy" id="658473"/>
    <lineage>
        <taxon>Eukaryota</taxon>
        <taxon>Fungi</taxon>
        <taxon>Dikarya</taxon>
        <taxon>Basidiomycota</taxon>
        <taxon>Agaricomycotina</taxon>
        <taxon>Agaricomycetes</taxon>
        <taxon>Agaricomycetidae</taxon>
        <taxon>Agaricales</taxon>
        <taxon>Marasmiineae</taxon>
        <taxon>Mycenaceae</taxon>
        <taxon>Mycena</taxon>
    </lineage>
</organism>
<reference evidence="1" key="1">
    <citation type="submission" date="2014-09" db="EMBL/GenBank/DDBJ databases">
        <title>Genome sequence of the luminous mushroom Mycena chlorophos for searching fungal bioluminescence genes.</title>
        <authorList>
            <person name="Tanaka Y."/>
            <person name="Kasuga D."/>
            <person name="Oba Y."/>
            <person name="Hase S."/>
            <person name="Sato K."/>
            <person name="Oba Y."/>
            <person name="Sakakibara Y."/>
        </authorList>
    </citation>
    <scope>NUCLEOTIDE SEQUENCE</scope>
</reference>
<sequence length="344" mass="38874">MPHPILLLPDELLGEIFTQYLPPYPRCPPLVGPSSPTYLLGISRAWRAIALHTPTLWRAIQLEVPTDQGSEIALQWLERSGSSLLSLHLRTVIFDTLGDVPIPRADAEWEKPLVQALVANRLRWEYVNWDVDRRADAWDSAAVGRPPGNSGPPQFPRLRSVSLWNVGYASDSLPWAQLTTLALLNTEPSTHCVSILLLARNLVRLRVYTRRSTSDARPQNNTLPDRIELPLLETLVLDNNEEPPDNWLSRLVLPSLRRLAISCELLGSRWKHCEFTHLDAFMARCRPPLEHLQVTWGLGYFDLPGPGLAHVLQASFSAATIRLCQALSLDDKSWTTDRYWNVAE</sequence>